<feature type="domain" description="Tyr recombinase" evidence="6">
    <location>
        <begin position="175"/>
        <end position="381"/>
    </location>
</feature>
<keyword evidence="4" id="KW-0233">DNA recombination</keyword>
<name>A0A2N7S678_9MICC</name>
<dbReference type="InterPro" id="IPR013762">
    <property type="entry name" value="Integrase-like_cat_sf"/>
</dbReference>
<feature type="domain" description="Core-binding (CB)" evidence="7">
    <location>
        <begin position="72"/>
        <end position="154"/>
    </location>
</feature>
<sequence length="401" mass="43126">MARPPLPVGTWGSIRVERTDAGHRARARFRDYDGRTRDVERTGKTKGAARAALTAALADRTAPGSSEITADTTLAQLAKIWTEEIHAAGRAENTRRRYRETLDNHVLPALGALRIREANVSRVDRFIKTTTGQAGAATAKLCRSVISGMMGLAVRHGAADSNPARDVAAIKMPKPAPRAMKPDEIRDLRAAVHTYQDQPRRGRYMATDLLAIVDLLLGTGARIGELLALRWSEVDLDAGTVTLTGTIVWTDTKPAKLKRQDHTKTSDSRRTLTLPSFAVDSLMAHSVAVTAANTLNLVFPSAAGTPRDPASFRKQLNKALLPTTLDWVTPHTFRRTVATLIARAADLENAAAQLGHSGAAITAKHYVEQDSAAPDLTAILDALAGPTPDTRAEITRIVSGG</sequence>
<dbReference type="GO" id="GO:0003677">
    <property type="term" value="F:DNA binding"/>
    <property type="evidence" value="ECO:0007669"/>
    <property type="project" value="UniProtKB-UniRule"/>
</dbReference>
<comment type="similarity">
    <text evidence="1">Belongs to the 'phage' integrase family.</text>
</comment>
<evidence type="ECO:0000313" key="9">
    <source>
        <dbReference type="Proteomes" id="UP000235739"/>
    </source>
</evidence>
<comment type="caution">
    <text evidence="8">The sequence shown here is derived from an EMBL/GenBank/DDBJ whole genome shotgun (WGS) entry which is preliminary data.</text>
</comment>
<dbReference type="InterPro" id="IPR044068">
    <property type="entry name" value="CB"/>
</dbReference>
<dbReference type="GO" id="GO:0015074">
    <property type="term" value="P:DNA integration"/>
    <property type="evidence" value="ECO:0007669"/>
    <property type="project" value="UniProtKB-KW"/>
</dbReference>
<dbReference type="Pfam" id="PF00589">
    <property type="entry name" value="Phage_integrase"/>
    <property type="match status" value="1"/>
</dbReference>
<dbReference type="InterPro" id="IPR053876">
    <property type="entry name" value="Phage_int_M"/>
</dbReference>
<dbReference type="InterPro" id="IPR010998">
    <property type="entry name" value="Integrase_recombinase_N"/>
</dbReference>
<dbReference type="InterPro" id="IPR050808">
    <property type="entry name" value="Phage_Integrase"/>
</dbReference>
<proteinExistence type="inferred from homology"/>
<keyword evidence="2" id="KW-0229">DNA integration</keyword>
<dbReference type="CDD" id="cd01189">
    <property type="entry name" value="INT_ICEBs1_C_like"/>
    <property type="match status" value="1"/>
</dbReference>
<evidence type="ECO:0000256" key="2">
    <source>
        <dbReference type="ARBA" id="ARBA00022908"/>
    </source>
</evidence>
<organism evidence="8 9">
    <name type="scientific">Glutamicibacter arilaitensis</name>
    <dbReference type="NCBI Taxonomy" id="256701"/>
    <lineage>
        <taxon>Bacteria</taxon>
        <taxon>Bacillati</taxon>
        <taxon>Actinomycetota</taxon>
        <taxon>Actinomycetes</taxon>
        <taxon>Micrococcales</taxon>
        <taxon>Micrococcaceae</taxon>
        <taxon>Glutamicibacter</taxon>
    </lineage>
</organism>
<gene>
    <name evidence="8" type="ORF">CIK84_09005</name>
</gene>
<dbReference type="Gene3D" id="1.10.443.10">
    <property type="entry name" value="Intergrase catalytic core"/>
    <property type="match status" value="1"/>
</dbReference>
<dbReference type="Proteomes" id="UP000235739">
    <property type="component" value="Unassembled WGS sequence"/>
</dbReference>
<dbReference type="InterPro" id="IPR002104">
    <property type="entry name" value="Integrase_catalytic"/>
</dbReference>
<dbReference type="SUPFAM" id="SSF56349">
    <property type="entry name" value="DNA breaking-rejoining enzymes"/>
    <property type="match status" value="1"/>
</dbReference>
<dbReference type="PANTHER" id="PTHR30629">
    <property type="entry name" value="PROPHAGE INTEGRASE"/>
    <property type="match status" value="1"/>
</dbReference>
<accession>A0A2N7S678</accession>
<dbReference type="GO" id="GO:0006310">
    <property type="term" value="P:DNA recombination"/>
    <property type="evidence" value="ECO:0007669"/>
    <property type="project" value="UniProtKB-KW"/>
</dbReference>
<reference evidence="8 9" key="1">
    <citation type="journal article" date="2017" name="Elife">
        <title>Extensive horizontal gene transfer in cheese-associated bacteria.</title>
        <authorList>
            <person name="Bonham K.S."/>
            <person name="Wolfe B.E."/>
            <person name="Dutton R.J."/>
        </authorList>
    </citation>
    <scope>NUCLEOTIDE SEQUENCE [LARGE SCALE GENOMIC DNA]</scope>
    <source>
        <strain evidence="8 9">JB182</strain>
    </source>
</reference>
<dbReference type="RefSeq" id="WP_102598132.1">
    <property type="nucleotide sequence ID" value="NZ_JBQDKG010000009.1"/>
</dbReference>
<dbReference type="InterPro" id="IPR011010">
    <property type="entry name" value="DNA_brk_join_enz"/>
</dbReference>
<evidence type="ECO:0000256" key="3">
    <source>
        <dbReference type="ARBA" id="ARBA00023125"/>
    </source>
</evidence>
<evidence type="ECO:0000256" key="4">
    <source>
        <dbReference type="ARBA" id="ARBA00023172"/>
    </source>
</evidence>
<dbReference type="PROSITE" id="PS51900">
    <property type="entry name" value="CB"/>
    <property type="match status" value="1"/>
</dbReference>
<dbReference type="Pfam" id="PF22022">
    <property type="entry name" value="Phage_int_M"/>
    <property type="match status" value="1"/>
</dbReference>
<protein>
    <submittedName>
        <fullName evidence="8">Site-specific integrase</fullName>
    </submittedName>
</protein>
<evidence type="ECO:0000256" key="1">
    <source>
        <dbReference type="ARBA" id="ARBA00008857"/>
    </source>
</evidence>
<evidence type="ECO:0000313" key="8">
    <source>
        <dbReference type="EMBL" id="PMQ21651.1"/>
    </source>
</evidence>
<dbReference type="Gene3D" id="1.10.150.130">
    <property type="match status" value="1"/>
</dbReference>
<keyword evidence="3 5" id="KW-0238">DNA-binding</keyword>
<dbReference type="PROSITE" id="PS51898">
    <property type="entry name" value="TYR_RECOMBINASE"/>
    <property type="match status" value="1"/>
</dbReference>
<dbReference type="PANTHER" id="PTHR30629:SF2">
    <property type="entry name" value="PROPHAGE INTEGRASE INTS-RELATED"/>
    <property type="match status" value="1"/>
</dbReference>
<dbReference type="EMBL" id="PNQX01000001">
    <property type="protein sequence ID" value="PMQ21651.1"/>
    <property type="molecule type" value="Genomic_DNA"/>
</dbReference>
<dbReference type="AlphaFoldDB" id="A0A2N7S678"/>
<evidence type="ECO:0000259" key="7">
    <source>
        <dbReference type="PROSITE" id="PS51900"/>
    </source>
</evidence>
<evidence type="ECO:0000256" key="5">
    <source>
        <dbReference type="PROSITE-ProRule" id="PRU01248"/>
    </source>
</evidence>
<evidence type="ECO:0000259" key="6">
    <source>
        <dbReference type="PROSITE" id="PS51898"/>
    </source>
</evidence>